<gene>
    <name evidence="1" type="ORF">DSO57_1017535</name>
</gene>
<comment type="caution">
    <text evidence="1">The sequence shown here is derived from an EMBL/GenBank/DDBJ whole genome shotgun (WGS) entry which is preliminary data.</text>
</comment>
<organism evidence="1 2">
    <name type="scientific">Entomophthora muscae</name>
    <dbReference type="NCBI Taxonomy" id="34485"/>
    <lineage>
        <taxon>Eukaryota</taxon>
        <taxon>Fungi</taxon>
        <taxon>Fungi incertae sedis</taxon>
        <taxon>Zoopagomycota</taxon>
        <taxon>Entomophthoromycotina</taxon>
        <taxon>Entomophthoromycetes</taxon>
        <taxon>Entomophthorales</taxon>
        <taxon>Entomophthoraceae</taxon>
        <taxon>Entomophthora</taxon>
    </lineage>
</organism>
<sequence>MTTYGSSSGSAVAVSANLAMASLATDTCGSLITPSSAGMVVGSKASYGRISNSGIVPLAPSLDSIGVMTRTVEDNLKVLNVIASYSPLCHSSIRVGIVRYPYLNETSPEIISQFNKMVTHIRKAELAIVEELTLAPTFYNYPAFETVIDVELKHFIANYLTTSATKGYVSSLDDIIKLNQRYPSISGLDRKYQQDFLIRANAVEFGIKSQNYTQALQQLKDNTYDAIQQFMTENNINIIMVMSDNDNMPHVPASQAGLPIISIPAGITKDGFPFGVSFYTVPRHECLIFKLARAVEAVAPSRTPPTFL</sequence>
<reference evidence="1" key="1">
    <citation type="submission" date="2022-04" db="EMBL/GenBank/DDBJ databases">
        <title>Genome of the entomopathogenic fungus Entomophthora muscae.</title>
        <authorList>
            <person name="Elya C."/>
            <person name="Lovett B.R."/>
            <person name="Lee E."/>
            <person name="Macias A.M."/>
            <person name="Hajek A.E."/>
            <person name="De Bivort B.L."/>
            <person name="Kasson M.T."/>
            <person name="De Fine Licht H.H."/>
            <person name="Stajich J.E."/>
        </authorList>
    </citation>
    <scope>NUCLEOTIDE SEQUENCE</scope>
    <source>
        <strain evidence="1">Berkeley</strain>
    </source>
</reference>
<proteinExistence type="predicted"/>
<dbReference type="EMBL" id="QTSX02001494">
    <property type="protein sequence ID" value="KAJ9081172.1"/>
    <property type="molecule type" value="Genomic_DNA"/>
</dbReference>
<name>A0ACC2U2P2_9FUNG</name>
<protein>
    <submittedName>
        <fullName evidence="1">Uncharacterized protein</fullName>
    </submittedName>
</protein>
<dbReference type="Proteomes" id="UP001165960">
    <property type="component" value="Unassembled WGS sequence"/>
</dbReference>
<accession>A0ACC2U2P2</accession>
<keyword evidence="2" id="KW-1185">Reference proteome</keyword>
<evidence type="ECO:0000313" key="1">
    <source>
        <dbReference type="EMBL" id="KAJ9081172.1"/>
    </source>
</evidence>
<evidence type="ECO:0000313" key="2">
    <source>
        <dbReference type="Proteomes" id="UP001165960"/>
    </source>
</evidence>